<keyword evidence="3" id="KW-1185">Reference proteome</keyword>
<reference evidence="2 3" key="1">
    <citation type="journal article" date="2023" name="BMC Biol.">
        <title>The compact genome of the sponge Oopsacas minuta (Hexactinellida) is lacking key metazoan core genes.</title>
        <authorList>
            <person name="Santini S."/>
            <person name="Schenkelaars Q."/>
            <person name="Jourda C."/>
            <person name="Duchesne M."/>
            <person name="Belahbib H."/>
            <person name="Rocher C."/>
            <person name="Selva M."/>
            <person name="Riesgo A."/>
            <person name="Vervoort M."/>
            <person name="Leys S.P."/>
            <person name="Kodjabachian L."/>
            <person name="Le Bivic A."/>
            <person name="Borchiellini C."/>
            <person name="Claverie J.M."/>
            <person name="Renard E."/>
        </authorList>
    </citation>
    <scope>NUCLEOTIDE SEQUENCE [LARGE SCALE GENOMIC DNA]</scope>
    <source>
        <strain evidence="2">SPO-2</strain>
    </source>
</reference>
<gene>
    <name evidence="2" type="ORF">LOD99_13661</name>
</gene>
<organism evidence="2 3">
    <name type="scientific">Oopsacas minuta</name>
    <dbReference type="NCBI Taxonomy" id="111878"/>
    <lineage>
        <taxon>Eukaryota</taxon>
        <taxon>Metazoa</taxon>
        <taxon>Porifera</taxon>
        <taxon>Hexactinellida</taxon>
        <taxon>Hexasterophora</taxon>
        <taxon>Lyssacinosida</taxon>
        <taxon>Leucopsacidae</taxon>
        <taxon>Oopsacas</taxon>
    </lineage>
</organism>
<dbReference type="Gene3D" id="1.20.5.170">
    <property type="match status" value="1"/>
</dbReference>
<dbReference type="AlphaFoldDB" id="A0AAV7KHV7"/>
<proteinExistence type="predicted"/>
<evidence type="ECO:0000256" key="1">
    <source>
        <dbReference type="SAM" id="Coils"/>
    </source>
</evidence>
<name>A0AAV7KHV7_9METZ</name>
<protein>
    <submittedName>
        <fullName evidence="2">Uncharacterized protein</fullName>
    </submittedName>
</protein>
<dbReference type="Proteomes" id="UP001165289">
    <property type="component" value="Unassembled WGS sequence"/>
</dbReference>
<evidence type="ECO:0000313" key="2">
    <source>
        <dbReference type="EMBL" id="KAI6660937.1"/>
    </source>
</evidence>
<dbReference type="EMBL" id="JAKMXF010000022">
    <property type="protein sequence ID" value="KAI6660937.1"/>
    <property type="molecule type" value="Genomic_DNA"/>
</dbReference>
<comment type="caution">
    <text evidence="2">The sequence shown here is derived from an EMBL/GenBank/DDBJ whole genome shotgun (WGS) entry which is preliminary data.</text>
</comment>
<sequence>MASNDSTQSNQNGFCMIIPENIGQSELQFLSHKCKSAIPILKENWDVLLPKCRDFLTLIDREKVAFDIGVKELNSILISGFFTTEEVKAIKKFRYQVKNNFAARKMRDNYRKIGENIEFEIEILMKEKGALISEMENLSSEISFYQKEMAN</sequence>
<accession>A0AAV7KHV7</accession>
<dbReference type="GO" id="GO:0003700">
    <property type="term" value="F:DNA-binding transcription factor activity"/>
    <property type="evidence" value="ECO:0007669"/>
    <property type="project" value="InterPro"/>
</dbReference>
<feature type="coiled-coil region" evidence="1">
    <location>
        <begin position="121"/>
        <end position="148"/>
    </location>
</feature>
<dbReference type="SUPFAM" id="SSF57959">
    <property type="entry name" value="Leucine zipper domain"/>
    <property type="match status" value="1"/>
</dbReference>
<keyword evidence="1" id="KW-0175">Coiled coil</keyword>
<evidence type="ECO:0000313" key="3">
    <source>
        <dbReference type="Proteomes" id="UP001165289"/>
    </source>
</evidence>
<dbReference type="InterPro" id="IPR046347">
    <property type="entry name" value="bZIP_sf"/>
</dbReference>